<dbReference type="PANTHER" id="PTHR48207">
    <property type="entry name" value="SUCCINATE--HYDROXYMETHYLGLUTARATE COA-TRANSFERASE"/>
    <property type="match status" value="1"/>
</dbReference>
<sequence>MTGALDGIRIIDMSTVILGPWAAQQLGDMGAEVIKVETPAGDLTRKAGAARNEGMASFFMGANRNKRSVVIDLTQPEGQEALFKLVGTADILLHNFRPNVAKKLNMGYERFSEAYPELIYCAAFGFRSDGPMAEKPAYDDIIQAACGIADTQKLMSGEPRFVPTIIADKTTSHYVVSAILAALFYRGQSGKGQAIEVPMFESLVDFMMVEHLSGEGFVPAAGPMGYTRLLNKERRPYATKDGFLAVLPYTDANWDAMFKVSGREDLKEDLRFADHASRIKHSGEIYKILAEIVATKTTAEWQEALDKAAVPVQAVNSMEDLIEDEQLVATGFWKTVEHPTEGALRYPEPPVRFSESPSSVRRLQPRLGEHSAEILAEAGYSKEEIDMLFDKGVSKPAN</sequence>
<dbReference type="GO" id="GO:0016740">
    <property type="term" value="F:transferase activity"/>
    <property type="evidence" value="ECO:0007669"/>
    <property type="project" value="UniProtKB-KW"/>
</dbReference>
<dbReference type="SUPFAM" id="SSF89796">
    <property type="entry name" value="CoA-transferase family III (CaiB/BaiF)"/>
    <property type="match status" value="1"/>
</dbReference>
<dbReference type="InterPro" id="IPR023606">
    <property type="entry name" value="CoA-Trfase_III_dom_1_sf"/>
</dbReference>
<keyword evidence="1 2" id="KW-0808">Transferase</keyword>
<dbReference type="InterPro" id="IPR003673">
    <property type="entry name" value="CoA-Trfase_fam_III"/>
</dbReference>
<evidence type="ECO:0000313" key="3">
    <source>
        <dbReference type="Proteomes" id="UP001056291"/>
    </source>
</evidence>
<dbReference type="InterPro" id="IPR050483">
    <property type="entry name" value="CoA-transferase_III_domain"/>
</dbReference>
<organism evidence="2 3">
    <name type="scientific">Sneathiella marina</name>
    <dbReference type="NCBI Taxonomy" id="2950108"/>
    <lineage>
        <taxon>Bacteria</taxon>
        <taxon>Pseudomonadati</taxon>
        <taxon>Pseudomonadota</taxon>
        <taxon>Alphaproteobacteria</taxon>
        <taxon>Sneathiellales</taxon>
        <taxon>Sneathiellaceae</taxon>
        <taxon>Sneathiella</taxon>
    </lineage>
</organism>
<dbReference type="PANTHER" id="PTHR48207:SF4">
    <property type="entry name" value="BLL6097 PROTEIN"/>
    <property type="match status" value="1"/>
</dbReference>
<dbReference type="Gene3D" id="3.40.50.10540">
    <property type="entry name" value="Crotonobetainyl-coa:carnitine coa-transferase, domain 1"/>
    <property type="match status" value="1"/>
</dbReference>
<reference evidence="2" key="1">
    <citation type="submission" date="2022-06" db="EMBL/GenBank/DDBJ databases">
        <title>Sneathiella actinostolidae sp. nov., isolated from a sea anemonein the Western Pacific Ocean.</title>
        <authorList>
            <person name="Wei M.J."/>
        </authorList>
    </citation>
    <scope>NUCLEOTIDE SEQUENCE</scope>
    <source>
        <strain evidence="2">PHK-P5</strain>
    </source>
</reference>
<proteinExistence type="predicted"/>
<gene>
    <name evidence="2" type="ORF">NBZ79_03335</name>
</gene>
<evidence type="ECO:0000313" key="2">
    <source>
        <dbReference type="EMBL" id="USG62007.1"/>
    </source>
</evidence>
<dbReference type="EMBL" id="CP098747">
    <property type="protein sequence ID" value="USG62007.1"/>
    <property type="molecule type" value="Genomic_DNA"/>
</dbReference>
<name>A0ABY4W478_9PROT</name>
<accession>A0ABY4W478</accession>
<dbReference type="Pfam" id="PF02515">
    <property type="entry name" value="CoA_transf_3"/>
    <property type="match status" value="1"/>
</dbReference>
<dbReference type="Gene3D" id="3.30.1540.10">
    <property type="entry name" value="formyl-coa transferase, domain 3"/>
    <property type="match status" value="1"/>
</dbReference>
<protein>
    <submittedName>
        <fullName evidence="2">CoA transferase</fullName>
    </submittedName>
</protein>
<dbReference type="Proteomes" id="UP001056291">
    <property type="component" value="Chromosome"/>
</dbReference>
<keyword evidence="3" id="KW-1185">Reference proteome</keyword>
<dbReference type="RefSeq" id="WP_251935519.1">
    <property type="nucleotide sequence ID" value="NZ_CP098747.1"/>
</dbReference>
<dbReference type="InterPro" id="IPR044855">
    <property type="entry name" value="CoA-Trfase_III_dom3_sf"/>
</dbReference>
<evidence type="ECO:0000256" key="1">
    <source>
        <dbReference type="ARBA" id="ARBA00022679"/>
    </source>
</evidence>